<dbReference type="EMBL" id="LR746272">
    <property type="protein sequence ID" value="CAA7401617.1"/>
    <property type="molecule type" value="Genomic_DNA"/>
</dbReference>
<keyword evidence="4" id="KW-0812">Transmembrane</keyword>
<dbReference type="Gene3D" id="3.90.550.10">
    <property type="entry name" value="Spore Coat Polysaccharide Biosynthesis Protein SpsA, Chain A"/>
    <property type="match status" value="1"/>
</dbReference>
<dbReference type="InterPro" id="IPR050587">
    <property type="entry name" value="GNT1/Glycosyltrans_8"/>
</dbReference>
<dbReference type="PANTHER" id="PTHR11183">
    <property type="entry name" value="GLYCOGENIN SUBFAMILY MEMBER"/>
    <property type="match status" value="1"/>
</dbReference>
<evidence type="ECO:0000256" key="7">
    <source>
        <dbReference type="ARBA" id="ARBA00023136"/>
    </source>
</evidence>
<dbReference type="FunFam" id="3.90.550.10:FF:000018">
    <property type="entry name" value="Hexosyltransferase"/>
    <property type="match status" value="1"/>
</dbReference>
<evidence type="ECO:0000256" key="10">
    <source>
        <dbReference type="ARBA" id="ARBA00038162"/>
    </source>
</evidence>
<dbReference type="AlphaFoldDB" id="A0A7I8KUZ1"/>
<evidence type="ECO:0000256" key="5">
    <source>
        <dbReference type="ARBA" id="ARBA00022723"/>
    </source>
</evidence>
<keyword evidence="8" id="KW-0464">Manganese</keyword>
<dbReference type="CDD" id="cd02537">
    <property type="entry name" value="GT8_Glycogenin"/>
    <property type="match status" value="1"/>
</dbReference>
<keyword evidence="13" id="KW-1185">Reference proteome</keyword>
<evidence type="ECO:0000313" key="13">
    <source>
        <dbReference type="Proteomes" id="UP000663760"/>
    </source>
</evidence>
<keyword evidence="7" id="KW-0472">Membrane</keyword>
<evidence type="ECO:0000256" key="1">
    <source>
        <dbReference type="ARBA" id="ARBA00004323"/>
    </source>
</evidence>
<proteinExistence type="inferred from homology"/>
<accession>A0A7I8KUZ1</accession>
<comment type="similarity">
    <text evidence="10">Belongs to the glycosyltransferase 8 family. Glycogenin subfamily.</text>
</comment>
<evidence type="ECO:0000256" key="11">
    <source>
        <dbReference type="RuleBase" id="RU362027"/>
    </source>
</evidence>
<comment type="subcellular location">
    <subcellularLocation>
        <location evidence="1">Golgi apparatus membrane</location>
        <topology evidence="1">Single-pass type II membrane protein</topology>
    </subcellularLocation>
</comment>
<dbReference type="GO" id="GO:0046872">
    <property type="term" value="F:metal ion binding"/>
    <property type="evidence" value="ECO:0007669"/>
    <property type="project" value="UniProtKB-KW"/>
</dbReference>
<dbReference type="GO" id="GO:0071555">
    <property type="term" value="P:cell wall organization"/>
    <property type="evidence" value="ECO:0007669"/>
    <property type="project" value="UniProtKB-KW"/>
</dbReference>
<keyword evidence="6" id="KW-1133">Transmembrane helix</keyword>
<reference evidence="12" key="1">
    <citation type="submission" date="2020-02" db="EMBL/GenBank/DDBJ databases">
        <authorList>
            <person name="Scholz U."/>
            <person name="Mascher M."/>
            <person name="Fiebig A."/>
        </authorList>
    </citation>
    <scope>NUCLEOTIDE SEQUENCE</scope>
</reference>
<dbReference type="GO" id="GO:0000139">
    <property type="term" value="C:Golgi membrane"/>
    <property type="evidence" value="ECO:0007669"/>
    <property type="project" value="UniProtKB-SubCell"/>
</dbReference>
<dbReference type="Proteomes" id="UP000663760">
    <property type="component" value="Chromosome 9"/>
</dbReference>
<organism evidence="12 13">
    <name type="scientific">Spirodela intermedia</name>
    <name type="common">Intermediate duckweed</name>
    <dbReference type="NCBI Taxonomy" id="51605"/>
    <lineage>
        <taxon>Eukaryota</taxon>
        <taxon>Viridiplantae</taxon>
        <taxon>Streptophyta</taxon>
        <taxon>Embryophyta</taxon>
        <taxon>Tracheophyta</taxon>
        <taxon>Spermatophyta</taxon>
        <taxon>Magnoliopsida</taxon>
        <taxon>Liliopsida</taxon>
        <taxon>Araceae</taxon>
        <taxon>Lemnoideae</taxon>
        <taxon>Spirodela</taxon>
    </lineage>
</organism>
<keyword evidence="3" id="KW-0808">Transferase</keyword>
<dbReference type="InterPro" id="IPR029044">
    <property type="entry name" value="Nucleotide-diphossugar_trans"/>
</dbReference>
<dbReference type="OrthoDB" id="2014201at2759"/>
<evidence type="ECO:0000256" key="9">
    <source>
        <dbReference type="ARBA" id="ARBA00023316"/>
    </source>
</evidence>
<dbReference type="GO" id="GO:0016757">
    <property type="term" value="F:glycosyltransferase activity"/>
    <property type="evidence" value="ECO:0007669"/>
    <property type="project" value="UniProtKB-KW"/>
</dbReference>
<keyword evidence="9" id="KW-0961">Cell wall biogenesis/degradation</keyword>
<keyword evidence="5" id="KW-0479">Metal-binding</keyword>
<dbReference type="Pfam" id="PF01501">
    <property type="entry name" value="Glyco_transf_8"/>
    <property type="match status" value="1"/>
</dbReference>
<evidence type="ECO:0000256" key="6">
    <source>
        <dbReference type="ARBA" id="ARBA00022989"/>
    </source>
</evidence>
<protein>
    <recommendedName>
        <fullName evidence="11">Hexosyltransferase</fullName>
        <ecNumber evidence="11">2.4.1.-</ecNumber>
    </recommendedName>
</protein>
<evidence type="ECO:0000256" key="4">
    <source>
        <dbReference type="ARBA" id="ARBA00022692"/>
    </source>
</evidence>
<evidence type="ECO:0000256" key="8">
    <source>
        <dbReference type="ARBA" id="ARBA00023211"/>
    </source>
</evidence>
<evidence type="ECO:0000256" key="3">
    <source>
        <dbReference type="ARBA" id="ARBA00022679"/>
    </source>
</evidence>
<evidence type="ECO:0000313" key="12">
    <source>
        <dbReference type="EMBL" id="CAA7401617.1"/>
    </source>
</evidence>
<keyword evidence="2" id="KW-0328">Glycosyltransferase</keyword>
<dbReference type="EC" id="2.4.1.-" evidence="11"/>
<dbReference type="SUPFAM" id="SSF53448">
    <property type="entry name" value="Nucleotide-diphospho-sugar transferases"/>
    <property type="match status" value="1"/>
</dbReference>
<evidence type="ECO:0000256" key="2">
    <source>
        <dbReference type="ARBA" id="ARBA00022676"/>
    </source>
</evidence>
<name>A0A7I8KUZ1_SPIIN</name>
<gene>
    <name evidence="12" type="ORF">SI8410_09012295</name>
</gene>
<sequence length="519" mass="59679">MTFSDLLDNQSFRLSQVESSEEVKPAEANKTTVTKKIPIFGSGIPSDANVGLVNIGEDEVEGWRAVEVKFQKVSKRPRWKKLFPEWIDEEEVKETPSCPEIPMPDFSQYAEVDAVVARLPCRYPKAGWARDVFRLQVHLAAANLAVWRARRDGGGRVKLAFLSSCQPMMELFRIDDLVAREGDWWLYESDLRRLQLKVAMPVGSCRLALPLRGESPNSVADQSQREAYATVLHSSESYVCGAIVLAHSIRRSGSRRDLVLLHDKSLSDAKRRALAAAGWKLRMIKRIRNPHAKKFTYNEYNYSKLRLWLLTDYDKVVFVDADAAVLRNVDHLFEMPEMSAAGNDGVLFNSGVMVIEPSNATFSVLMKRRDEIVSYNGGDQGFLNEAFVWWHRLSHNVNYLKIFPENTTSEALHKNRLFGADPPELHVVHYLGQKPWLCYRDYDCNWNIPGGVIYASDEAHRTWWRLHDNIAPALRRFCRLPQWRKSELNEERKAAEAAGNPDGHWKIEIADRRRRWERQ</sequence>
<dbReference type="InterPro" id="IPR002495">
    <property type="entry name" value="Glyco_trans_8"/>
</dbReference>